<evidence type="ECO:0000313" key="1">
    <source>
        <dbReference type="EMBL" id="KYG63775.1"/>
    </source>
</evidence>
<dbReference type="PANTHER" id="PTHR41532:SF1">
    <property type="entry name" value="FIXS PROTEIN"/>
    <property type="match status" value="1"/>
</dbReference>
<organism evidence="1 2">
    <name type="scientific">Bdellovibrio bacteriovorus</name>
    <dbReference type="NCBI Taxonomy" id="959"/>
    <lineage>
        <taxon>Bacteria</taxon>
        <taxon>Pseudomonadati</taxon>
        <taxon>Bdellovibrionota</taxon>
        <taxon>Bdellovibrionia</taxon>
        <taxon>Bdellovibrionales</taxon>
        <taxon>Pseudobdellovibrionaceae</taxon>
        <taxon>Bdellovibrio</taxon>
    </lineage>
</organism>
<reference evidence="1 2" key="1">
    <citation type="submission" date="2016-03" db="EMBL/GenBank/DDBJ databases">
        <authorList>
            <person name="Ploux O."/>
        </authorList>
    </citation>
    <scope>NUCLEOTIDE SEQUENCE [LARGE SCALE GENOMIC DNA]</scope>
    <source>
        <strain evidence="1 2">R0</strain>
    </source>
</reference>
<keyword evidence="2" id="KW-1185">Reference proteome</keyword>
<evidence type="ECO:0000313" key="2">
    <source>
        <dbReference type="Proteomes" id="UP000075320"/>
    </source>
</evidence>
<dbReference type="NCBIfam" id="TIGR00847">
    <property type="entry name" value="ccoS"/>
    <property type="match status" value="1"/>
</dbReference>
<comment type="caution">
    <text evidence="1">The sequence shown here is derived from an EMBL/GenBank/DDBJ whole genome shotgun (WGS) entry which is preliminary data.</text>
</comment>
<dbReference type="AlphaFoldDB" id="A0A150WJM3"/>
<dbReference type="Proteomes" id="UP000075320">
    <property type="component" value="Unassembled WGS sequence"/>
</dbReference>
<proteinExistence type="predicted"/>
<dbReference type="OrthoDB" id="5298267at2"/>
<dbReference type="RefSeq" id="WP_061835669.1">
    <property type="nucleotide sequence ID" value="NZ_LUKE01000003.1"/>
</dbReference>
<dbReference type="PANTHER" id="PTHR41532">
    <property type="entry name" value="FIXS PROTEIN"/>
    <property type="match status" value="1"/>
</dbReference>
<name>A0A150WJM3_BDEBC</name>
<sequence length="51" mass="5833">MNIMTLMIPMALLLGVGFVVAFFWATSQGQFDDLETPAHRILKDDNERKHL</sequence>
<gene>
    <name evidence="1" type="ORF">AZI86_13200</name>
</gene>
<accession>A0A150WJM3</accession>
<dbReference type="Pfam" id="PF03597">
    <property type="entry name" value="FixS"/>
    <property type="match status" value="1"/>
</dbReference>
<dbReference type="InterPro" id="IPR004714">
    <property type="entry name" value="Cyt_oxidase_maturation_cbb3"/>
</dbReference>
<dbReference type="EMBL" id="LUKE01000003">
    <property type="protein sequence ID" value="KYG63775.1"/>
    <property type="molecule type" value="Genomic_DNA"/>
</dbReference>
<protein>
    <submittedName>
        <fullName evidence="1">Cytochrome C oxidase Cbb3</fullName>
    </submittedName>
</protein>